<keyword evidence="3" id="KW-1185">Reference proteome</keyword>
<evidence type="ECO:0000313" key="3">
    <source>
        <dbReference type="Proteomes" id="UP000799776"/>
    </source>
</evidence>
<feature type="region of interest" description="Disordered" evidence="1">
    <location>
        <begin position="664"/>
        <end position="709"/>
    </location>
</feature>
<feature type="compositionally biased region" description="Low complexity" evidence="1">
    <location>
        <begin position="689"/>
        <end position="700"/>
    </location>
</feature>
<dbReference type="PANTHER" id="PTHR40788">
    <property type="entry name" value="CLR5 DOMAIN-CONTAINING PROTEIN-RELATED"/>
    <property type="match status" value="1"/>
</dbReference>
<dbReference type="EMBL" id="ML978764">
    <property type="protein sequence ID" value="KAF2083683.1"/>
    <property type="molecule type" value="Genomic_DNA"/>
</dbReference>
<name>A0A9P4LW53_9PEZI</name>
<feature type="compositionally biased region" description="Polar residues" evidence="1">
    <location>
        <begin position="668"/>
        <end position="677"/>
    </location>
</feature>
<accession>A0A9P4LW53</accession>
<organism evidence="2 3">
    <name type="scientific">Saccharata proteae CBS 121410</name>
    <dbReference type="NCBI Taxonomy" id="1314787"/>
    <lineage>
        <taxon>Eukaryota</taxon>
        <taxon>Fungi</taxon>
        <taxon>Dikarya</taxon>
        <taxon>Ascomycota</taxon>
        <taxon>Pezizomycotina</taxon>
        <taxon>Dothideomycetes</taxon>
        <taxon>Dothideomycetes incertae sedis</taxon>
        <taxon>Botryosphaeriales</taxon>
        <taxon>Saccharataceae</taxon>
        <taxon>Saccharata</taxon>
    </lineage>
</organism>
<reference evidence="2" key="1">
    <citation type="journal article" date="2020" name="Stud. Mycol.">
        <title>101 Dothideomycetes genomes: a test case for predicting lifestyles and emergence of pathogens.</title>
        <authorList>
            <person name="Haridas S."/>
            <person name="Albert R."/>
            <person name="Binder M."/>
            <person name="Bloem J."/>
            <person name="Labutti K."/>
            <person name="Salamov A."/>
            <person name="Andreopoulos B."/>
            <person name="Baker S."/>
            <person name="Barry K."/>
            <person name="Bills G."/>
            <person name="Bluhm B."/>
            <person name="Cannon C."/>
            <person name="Castanera R."/>
            <person name="Culley D."/>
            <person name="Daum C."/>
            <person name="Ezra D."/>
            <person name="Gonzalez J."/>
            <person name="Henrissat B."/>
            <person name="Kuo A."/>
            <person name="Liang C."/>
            <person name="Lipzen A."/>
            <person name="Lutzoni F."/>
            <person name="Magnuson J."/>
            <person name="Mondo S."/>
            <person name="Nolan M."/>
            <person name="Ohm R."/>
            <person name="Pangilinan J."/>
            <person name="Park H.-J."/>
            <person name="Ramirez L."/>
            <person name="Alfaro M."/>
            <person name="Sun H."/>
            <person name="Tritt A."/>
            <person name="Yoshinaga Y."/>
            <person name="Zwiers L.-H."/>
            <person name="Turgeon B."/>
            <person name="Goodwin S."/>
            <person name="Spatafora J."/>
            <person name="Crous P."/>
            <person name="Grigoriev I."/>
        </authorList>
    </citation>
    <scope>NUCLEOTIDE SEQUENCE</scope>
    <source>
        <strain evidence="2">CBS 121410</strain>
    </source>
</reference>
<evidence type="ECO:0000313" key="2">
    <source>
        <dbReference type="EMBL" id="KAF2083683.1"/>
    </source>
</evidence>
<proteinExistence type="predicted"/>
<sequence>MLQTCPKPPAGDGDRIPDEDLVWHVKHVGVVPGDFATVEGIRKAALELSEGIMDQWQCLNRAFIYNHETIRKRWHKKTQKQREALLEQAWPDIAANHRPDLAAVFAENVSLDPDRADLEKVGRDHRTELMWPNINLEDLSNSKLLLIYLDSRARNPPHVFATQDLDSNFVGASFDLLRVPWLMGYTMMFAGRTTKETYGELVAWDGGYVPWYNTAEGAMPGVGLHILVIQHRILHFLFSCCTLIMHDKTKVELLGQHIPSQPEPPQLLLGEAQWQFQEVISAEAPYRVRPPLDLDRLVDLATSRRNATEDHIYALREDPGYFADFLRDWRDHALDNLSRPTKIHDNDTDFCLRTIGSMITDAYMTYKTWLTMQHLLTKLREEEDRLPADVKGPQDLPASFTHAFQQAYYYSTFVQRMPITFIFRAFVASPPIRHKFFRWKSGEGFPMPLWKEQSPETRMCALMMYLFDDVLMTSNHHVVIEEIGRAIQRTPETRAMVTSQVVRALSIISGLSEIKTLLHFNHPFSHLIDHSIRHQEVSRSDPQGVLSAEWILEFYKIRCEYGPELVKLGDLSRGRFNYPVHKRRTKENVEIMQRAEDNLSAFWGYADSSHFSDDGPRIYKDACEAPKLERTPDWVEQPKTTGKTSAAANELAMPLSELHLELQRRTESTLQPENRTPSPKKRVKTRGIAAAEAAPAQPAREPTPPPPTITVDDRALKTFSTLFYAPTTSTTPGEIFWKDFLHAMSAAGFRAEKLWGSAWVFYKIEAREQGRDGKRGQRKSIQFHEPHPGNKLAFWKCREYGRRLNRAFKWNEDTFVGS</sequence>
<evidence type="ECO:0008006" key="4">
    <source>
        <dbReference type="Google" id="ProtNLM"/>
    </source>
</evidence>
<evidence type="ECO:0000256" key="1">
    <source>
        <dbReference type="SAM" id="MobiDB-lite"/>
    </source>
</evidence>
<dbReference type="AlphaFoldDB" id="A0A9P4LW53"/>
<dbReference type="PANTHER" id="PTHR40788:SF2">
    <property type="entry name" value="CLR5 DOMAIN-CONTAINING PROTEIN"/>
    <property type="match status" value="1"/>
</dbReference>
<gene>
    <name evidence="2" type="ORF">K490DRAFT_51025</name>
</gene>
<protein>
    <recommendedName>
        <fullName evidence="4">Clr5 domain-containing protein</fullName>
    </recommendedName>
</protein>
<comment type="caution">
    <text evidence="2">The sequence shown here is derived from an EMBL/GenBank/DDBJ whole genome shotgun (WGS) entry which is preliminary data.</text>
</comment>
<dbReference type="OrthoDB" id="2922289at2759"/>
<dbReference type="Proteomes" id="UP000799776">
    <property type="component" value="Unassembled WGS sequence"/>
</dbReference>